<evidence type="ECO:0000313" key="3">
    <source>
        <dbReference type="EMBL" id="MQW91403.1"/>
    </source>
</evidence>
<feature type="transmembrane region" description="Helical" evidence="2">
    <location>
        <begin position="23"/>
        <end position="44"/>
    </location>
</feature>
<evidence type="ECO:0000256" key="1">
    <source>
        <dbReference type="SAM" id="MobiDB-lite"/>
    </source>
</evidence>
<evidence type="ECO:0000313" key="5">
    <source>
        <dbReference type="Proteomes" id="UP000327478"/>
    </source>
</evidence>
<accession>A0A5Q0P4Z3</accession>
<keyword evidence="5" id="KW-1185">Reference proteome</keyword>
<evidence type="ECO:0000313" key="4">
    <source>
        <dbReference type="EMBL" id="QGA11693.1"/>
    </source>
</evidence>
<organism evidence="3 6">
    <name type="scientific">Acinetobacter wanghuae</name>
    <dbReference type="NCBI Taxonomy" id="2662362"/>
    <lineage>
        <taxon>Bacteria</taxon>
        <taxon>Pseudomonadati</taxon>
        <taxon>Pseudomonadota</taxon>
        <taxon>Gammaproteobacteria</taxon>
        <taxon>Moraxellales</taxon>
        <taxon>Moraxellaceae</taxon>
        <taxon>Acinetobacter</taxon>
    </lineage>
</organism>
<evidence type="ECO:0008006" key="7">
    <source>
        <dbReference type="Google" id="ProtNLM"/>
    </source>
</evidence>
<name>A0A5Q0P4Z3_9GAMM</name>
<dbReference type="Proteomes" id="UP000327478">
    <property type="component" value="Chromosome"/>
</dbReference>
<dbReference type="Proteomes" id="UP000480556">
    <property type="component" value="Unassembled WGS sequence"/>
</dbReference>
<protein>
    <recommendedName>
        <fullName evidence="7">Conjugal transfer protein TrbI</fullName>
    </recommendedName>
</protein>
<dbReference type="RefSeq" id="WP_153372263.1">
    <property type="nucleotide sequence ID" value="NZ_CP045650.1"/>
</dbReference>
<dbReference type="EMBL" id="CP045650">
    <property type="protein sequence ID" value="QGA11693.1"/>
    <property type="molecule type" value="Genomic_DNA"/>
</dbReference>
<evidence type="ECO:0000256" key="2">
    <source>
        <dbReference type="SAM" id="Phobius"/>
    </source>
</evidence>
<reference evidence="5 6" key="1">
    <citation type="submission" date="2019-10" db="EMBL/GenBank/DDBJ databases">
        <authorList>
            <person name="Dong K."/>
        </authorList>
    </citation>
    <scope>NUCLEOTIDE SEQUENCE [LARGE SCALE GENOMIC DNA]</scope>
    <source>
        <strain evidence="4">Dk386</strain>
        <strain evidence="5">dk386</strain>
        <strain evidence="3">Dk771</strain>
        <strain evidence="6">dk771</strain>
    </source>
</reference>
<sequence>MVDDLNKTSPSHRPDGVPNRKRIPVYILIVVGIFLLAVLLYMFADMKPSRSDAPPGHPNPDAQPATMNSTTTGAPGDEKRASQ</sequence>
<keyword evidence="2" id="KW-0472">Membrane</keyword>
<feature type="region of interest" description="Disordered" evidence="1">
    <location>
        <begin position="47"/>
        <end position="83"/>
    </location>
</feature>
<evidence type="ECO:0000313" key="6">
    <source>
        <dbReference type="Proteomes" id="UP000480556"/>
    </source>
</evidence>
<gene>
    <name evidence="4" type="ORF">GFH30_10015</name>
    <name evidence="3" type="ORF">GHJ48_03135</name>
</gene>
<keyword evidence="2" id="KW-1133">Transmembrane helix</keyword>
<dbReference type="EMBL" id="WITK01000003">
    <property type="protein sequence ID" value="MQW91403.1"/>
    <property type="molecule type" value="Genomic_DNA"/>
</dbReference>
<dbReference type="AlphaFoldDB" id="A0A5Q0P4Z3"/>
<keyword evidence="2" id="KW-0812">Transmembrane</keyword>
<proteinExistence type="predicted"/>